<sequence>MVTNISSYIIVHVVHSTAHEKLNDHNVDLHVRSSRNTQLICRERPSLKHRRRVQRSSRSLTVPYKNITTPLSARERFVRLTRQLRRAHGHGISNDITDFDPV</sequence>
<evidence type="ECO:0000313" key="2">
    <source>
        <dbReference type="Proteomes" id="UP000299102"/>
    </source>
</evidence>
<accession>A0A4C1SLE8</accession>
<reference evidence="1 2" key="1">
    <citation type="journal article" date="2019" name="Commun. Biol.">
        <title>The bagworm genome reveals a unique fibroin gene that provides high tensile strength.</title>
        <authorList>
            <person name="Kono N."/>
            <person name="Nakamura H."/>
            <person name="Ohtoshi R."/>
            <person name="Tomita M."/>
            <person name="Numata K."/>
            <person name="Arakawa K."/>
        </authorList>
    </citation>
    <scope>NUCLEOTIDE SEQUENCE [LARGE SCALE GENOMIC DNA]</scope>
</reference>
<dbReference type="AlphaFoldDB" id="A0A4C1SLE8"/>
<dbReference type="EMBL" id="BGZK01003518">
    <property type="protein sequence ID" value="GBP02137.1"/>
    <property type="molecule type" value="Genomic_DNA"/>
</dbReference>
<proteinExistence type="predicted"/>
<dbReference type="Proteomes" id="UP000299102">
    <property type="component" value="Unassembled WGS sequence"/>
</dbReference>
<protein>
    <submittedName>
        <fullName evidence="1">Uncharacterized protein</fullName>
    </submittedName>
</protein>
<gene>
    <name evidence="1" type="ORF">EVAR_68272_1</name>
</gene>
<keyword evidence="2" id="KW-1185">Reference proteome</keyword>
<organism evidence="1 2">
    <name type="scientific">Eumeta variegata</name>
    <name type="common">Bagworm moth</name>
    <name type="synonym">Eumeta japonica</name>
    <dbReference type="NCBI Taxonomy" id="151549"/>
    <lineage>
        <taxon>Eukaryota</taxon>
        <taxon>Metazoa</taxon>
        <taxon>Ecdysozoa</taxon>
        <taxon>Arthropoda</taxon>
        <taxon>Hexapoda</taxon>
        <taxon>Insecta</taxon>
        <taxon>Pterygota</taxon>
        <taxon>Neoptera</taxon>
        <taxon>Endopterygota</taxon>
        <taxon>Lepidoptera</taxon>
        <taxon>Glossata</taxon>
        <taxon>Ditrysia</taxon>
        <taxon>Tineoidea</taxon>
        <taxon>Psychidae</taxon>
        <taxon>Oiketicinae</taxon>
        <taxon>Eumeta</taxon>
    </lineage>
</organism>
<evidence type="ECO:0000313" key="1">
    <source>
        <dbReference type="EMBL" id="GBP02137.1"/>
    </source>
</evidence>
<name>A0A4C1SLE8_EUMVA</name>
<comment type="caution">
    <text evidence="1">The sequence shown here is derived from an EMBL/GenBank/DDBJ whole genome shotgun (WGS) entry which is preliminary data.</text>
</comment>